<evidence type="ECO:0008006" key="5">
    <source>
        <dbReference type="Google" id="ProtNLM"/>
    </source>
</evidence>
<evidence type="ECO:0000256" key="2">
    <source>
        <dbReference type="SAM" id="SignalP"/>
    </source>
</evidence>
<dbReference type="Proteomes" id="UP000784294">
    <property type="component" value="Unassembled WGS sequence"/>
</dbReference>
<feature type="signal peptide" evidence="2">
    <location>
        <begin position="1"/>
        <end position="39"/>
    </location>
</feature>
<sequence>MQFISALALSLASRRASFRLSSVCLSVCLSGCTTWQVEASVSTHPKHRPRVSVSVRSAVAGPFCLFAHASADCRPGRSVCLSTRVRRLLFLSPSGRARRSRALCCRPSGWVGLSATPARPLGRGGQVSCGRGEMDTPANGQRASSDGQPDGRQVRGDVDRGGQSDEPRRSFHSPAHARRAG</sequence>
<evidence type="ECO:0000313" key="4">
    <source>
        <dbReference type="Proteomes" id="UP000784294"/>
    </source>
</evidence>
<evidence type="ECO:0000256" key="1">
    <source>
        <dbReference type="SAM" id="MobiDB-lite"/>
    </source>
</evidence>
<proteinExistence type="predicted"/>
<feature type="region of interest" description="Disordered" evidence="1">
    <location>
        <begin position="115"/>
        <end position="181"/>
    </location>
</feature>
<dbReference type="EMBL" id="CAAALY010248086">
    <property type="protein sequence ID" value="VEL34650.1"/>
    <property type="molecule type" value="Genomic_DNA"/>
</dbReference>
<reference evidence="3" key="1">
    <citation type="submission" date="2018-11" db="EMBL/GenBank/DDBJ databases">
        <authorList>
            <consortium name="Pathogen Informatics"/>
        </authorList>
    </citation>
    <scope>NUCLEOTIDE SEQUENCE</scope>
</reference>
<feature type="compositionally biased region" description="Basic and acidic residues" evidence="1">
    <location>
        <begin position="152"/>
        <end position="169"/>
    </location>
</feature>
<name>A0A3S5CT52_9PLAT</name>
<comment type="caution">
    <text evidence="3">The sequence shown here is derived from an EMBL/GenBank/DDBJ whole genome shotgun (WGS) entry which is preliminary data.</text>
</comment>
<gene>
    <name evidence="3" type="ORF">PXEA_LOCUS28090</name>
</gene>
<feature type="chain" id="PRO_5018669840" description="Secreted protein" evidence="2">
    <location>
        <begin position="40"/>
        <end position="181"/>
    </location>
</feature>
<protein>
    <recommendedName>
        <fullName evidence="5">Secreted protein</fullName>
    </recommendedName>
</protein>
<evidence type="ECO:0000313" key="3">
    <source>
        <dbReference type="EMBL" id="VEL34650.1"/>
    </source>
</evidence>
<keyword evidence="2" id="KW-0732">Signal</keyword>
<organism evidence="3 4">
    <name type="scientific">Protopolystoma xenopodis</name>
    <dbReference type="NCBI Taxonomy" id="117903"/>
    <lineage>
        <taxon>Eukaryota</taxon>
        <taxon>Metazoa</taxon>
        <taxon>Spiralia</taxon>
        <taxon>Lophotrochozoa</taxon>
        <taxon>Platyhelminthes</taxon>
        <taxon>Monogenea</taxon>
        <taxon>Polyopisthocotylea</taxon>
        <taxon>Polystomatidea</taxon>
        <taxon>Polystomatidae</taxon>
        <taxon>Protopolystoma</taxon>
    </lineage>
</organism>
<accession>A0A3S5CT52</accession>
<keyword evidence="4" id="KW-1185">Reference proteome</keyword>
<dbReference type="AlphaFoldDB" id="A0A3S5CT52"/>
<feature type="compositionally biased region" description="Polar residues" evidence="1">
    <location>
        <begin position="138"/>
        <end position="147"/>
    </location>
</feature>